<gene>
    <name evidence="1" type="ORF">G9U52_27450</name>
</gene>
<evidence type="ECO:0000313" key="1">
    <source>
        <dbReference type="EMBL" id="NHN33557.1"/>
    </source>
</evidence>
<protein>
    <submittedName>
        <fullName evidence="1">Uncharacterized protein</fullName>
    </submittedName>
</protein>
<dbReference type="Proteomes" id="UP001165962">
    <property type="component" value="Unassembled WGS sequence"/>
</dbReference>
<keyword evidence="2" id="KW-1185">Reference proteome</keyword>
<dbReference type="RefSeq" id="WP_166153857.1">
    <property type="nucleotide sequence ID" value="NZ_JAAOIW010000012.1"/>
</dbReference>
<reference evidence="1" key="1">
    <citation type="submission" date="2020-03" db="EMBL/GenBank/DDBJ databases">
        <title>Draft sequencing of Paenibacilllus sp. S3N08.</title>
        <authorList>
            <person name="Kim D.-U."/>
        </authorList>
    </citation>
    <scope>NUCLEOTIDE SEQUENCE</scope>
    <source>
        <strain evidence="1">S3N08</strain>
    </source>
</reference>
<dbReference type="EMBL" id="JAAOIW010000012">
    <property type="protein sequence ID" value="NHN33557.1"/>
    <property type="molecule type" value="Genomic_DNA"/>
</dbReference>
<sequence>MSDPEFLQERNSQLELQVRNLQESVGRWKREAQGKPPRFEYVQQRHERGQHYISVPVESLPSDTPLHEAQEYIRDHVLPKFYPYKYYNCYSSRRYSGWVVTMVREDRDVDMDAGPA</sequence>
<organism evidence="1 2">
    <name type="scientific">Paenibacillus agricola</name>
    <dbReference type="NCBI Taxonomy" id="2716264"/>
    <lineage>
        <taxon>Bacteria</taxon>
        <taxon>Bacillati</taxon>
        <taxon>Bacillota</taxon>
        <taxon>Bacilli</taxon>
        <taxon>Bacillales</taxon>
        <taxon>Paenibacillaceae</taxon>
        <taxon>Paenibacillus</taxon>
    </lineage>
</organism>
<accession>A0ABX0JBN0</accession>
<name>A0ABX0JBN0_9BACL</name>
<comment type="caution">
    <text evidence="1">The sequence shown here is derived from an EMBL/GenBank/DDBJ whole genome shotgun (WGS) entry which is preliminary data.</text>
</comment>
<proteinExistence type="predicted"/>
<evidence type="ECO:0000313" key="2">
    <source>
        <dbReference type="Proteomes" id="UP001165962"/>
    </source>
</evidence>